<feature type="transmembrane region" description="Helical" evidence="6">
    <location>
        <begin position="225"/>
        <end position="246"/>
    </location>
</feature>
<comment type="subcellular location">
    <subcellularLocation>
        <location evidence="1">Cell membrane</location>
        <topology evidence="1">Multi-pass membrane protein</topology>
    </subcellularLocation>
</comment>
<feature type="transmembrane region" description="Helical" evidence="6">
    <location>
        <begin position="142"/>
        <end position="163"/>
    </location>
</feature>
<dbReference type="Proteomes" id="UP000216752">
    <property type="component" value="Chromosome"/>
</dbReference>
<dbReference type="InterPro" id="IPR036259">
    <property type="entry name" value="MFS_trans_sf"/>
</dbReference>
<keyword evidence="9" id="KW-1185">Reference proteome</keyword>
<evidence type="ECO:0000313" key="9">
    <source>
        <dbReference type="Proteomes" id="UP000216752"/>
    </source>
</evidence>
<dbReference type="PANTHER" id="PTHR23531">
    <property type="entry name" value="QUINOLENE RESISTANCE PROTEIN NORA"/>
    <property type="match status" value="1"/>
</dbReference>
<dbReference type="PANTHER" id="PTHR23531:SF1">
    <property type="entry name" value="QUINOLENE RESISTANCE PROTEIN NORA"/>
    <property type="match status" value="1"/>
</dbReference>
<reference evidence="8" key="1">
    <citation type="submission" date="2024-05" db="EMBL/GenBank/DDBJ databases">
        <title>Isolation and characterization of Sporomusa carbonis sp. nov., a carboxydotrophic hydrogenogen in the genus of Sporomusa isolated from a charcoal burning pile.</title>
        <authorList>
            <person name="Boeer T."/>
            <person name="Rosenbaum F."/>
            <person name="Eysell L."/>
            <person name="Mueller V."/>
            <person name="Daniel R."/>
            <person name="Poehlein A."/>
        </authorList>
    </citation>
    <scope>NUCLEOTIDE SEQUENCE [LARGE SCALE GENOMIC DNA]</scope>
    <source>
        <strain evidence="8">DSM 10669</strain>
    </source>
</reference>
<dbReference type="Gene3D" id="1.20.1250.20">
    <property type="entry name" value="MFS general substrate transporter like domains"/>
    <property type="match status" value="1"/>
</dbReference>
<feature type="transmembrane region" description="Helical" evidence="6">
    <location>
        <begin position="103"/>
        <end position="121"/>
    </location>
</feature>
<evidence type="ECO:0000256" key="2">
    <source>
        <dbReference type="ARBA" id="ARBA00022448"/>
    </source>
</evidence>
<dbReference type="InterPro" id="IPR011701">
    <property type="entry name" value="MFS"/>
</dbReference>
<sequence>MESTKTLAQDKLWTTPFTLITVVNFLTYIGNFMLLSTLPLLILHIGGSKLMAGLITGIYSLTGFISRLQIGTLLDRKGRASILLAGLGLLLLIIAAYNLTAYSVILLLVLRAIHGVGWSAVTTSTSTIASDLIPETRRSEGMGLFGISISVAMVVGPGLGLYIMEHYSYTILFILSACFIILALITGFLAKNYSQNYQNTQSASNKSMSATSQQNKKIALIEKRALGPSFLFFIIVTTYSTIMIFLPPYASDRVPRLC</sequence>
<name>A0ABZ3ILF0_9FIRM</name>
<protein>
    <submittedName>
        <fullName evidence="8">MFS-type transporter YfcJ</fullName>
    </submittedName>
</protein>
<evidence type="ECO:0000256" key="4">
    <source>
        <dbReference type="ARBA" id="ARBA00022989"/>
    </source>
</evidence>
<dbReference type="InterPro" id="IPR020846">
    <property type="entry name" value="MFS_dom"/>
</dbReference>
<dbReference type="RefSeq" id="WP_094602922.1">
    <property type="nucleotide sequence ID" value="NZ_CP155573.1"/>
</dbReference>
<keyword evidence="5 6" id="KW-0472">Membrane</keyword>
<gene>
    <name evidence="8" type="primary">yfcJ_2</name>
    <name evidence="8" type="ORF">SPSIL_025850</name>
</gene>
<keyword evidence="3 6" id="KW-0812">Transmembrane</keyword>
<dbReference type="PROSITE" id="PS50850">
    <property type="entry name" value="MFS"/>
    <property type="match status" value="1"/>
</dbReference>
<dbReference type="InterPro" id="IPR052714">
    <property type="entry name" value="MFS_Exporter"/>
</dbReference>
<dbReference type="EMBL" id="CP155573">
    <property type="protein sequence ID" value="XFO66435.1"/>
    <property type="molecule type" value="Genomic_DNA"/>
</dbReference>
<evidence type="ECO:0000256" key="3">
    <source>
        <dbReference type="ARBA" id="ARBA00022692"/>
    </source>
</evidence>
<keyword evidence="2" id="KW-0813">Transport</keyword>
<evidence type="ECO:0000259" key="7">
    <source>
        <dbReference type="PROSITE" id="PS50850"/>
    </source>
</evidence>
<feature type="domain" description="Major facilitator superfamily (MFS) profile" evidence="7">
    <location>
        <begin position="16"/>
        <end position="258"/>
    </location>
</feature>
<evidence type="ECO:0000313" key="8">
    <source>
        <dbReference type="EMBL" id="XFO66435.1"/>
    </source>
</evidence>
<proteinExistence type="predicted"/>
<feature type="transmembrane region" description="Helical" evidence="6">
    <location>
        <begin position="80"/>
        <end position="97"/>
    </location>
</feature>
<organism evidence="8 9">
    <name type="scientific">Sporomusa silvacetica DSM 10669</name>
    <dbReference type="NCBI Taxonomy" id="1123289"/>
    <lineage>
        <taxon>Bacteria</taxon>
        <taxon>Bacillati</taxon>
        <taxon>Bacillota</taxon>
        <taxon>Negativicutes</taxon>
        <taxon>Selenomonadales</taxon>
        <taxon>Sporomusaceae</taxon>
        <taxon>Sporomusa</taxon>
    </lineage>
</organism>
<feature type="transmembrane region" description="Helical" evidence="6">
    <location>
        <begin position="50"/>
        <end position="68"/>
    </location>
</feature>
<accession>A0ABZ3ILF0</accession>
<evidence type="ECO:0000256" key="1">
    <source>
        <dbReference type="ARBA" id="ARBA00004651"/>
    </source>
</evidence>
<keyword evidence="4 6" id="KW-1133">Transmembrane helix</keyword>
<dbReference type="Pfam" id="PF07690">
    <property type="entry name" value="MFS_1"/>
    <property type="match status" value="1"/>
</dbReference>
<evidence type="ECO:0000256" key="5">
    <source>
        <dbReference type="ARBA" id="ARBA00023136"/>
    </source>
</evidence>
<feature type="transmembrane region" description="Helical" evidence="6">
    <location>
        <begin position="169"/>
        <end position="190"/>
    </location>
</feature>
<dbReference type="SUPFAM" id="SSF103473">
    <property type="entry name" value="MFS general substrate transporter"/>
    <property type="match status" value="1"/>
</dbReference>
<feature type="transmembrane region" description="Helical" evidence="6">
    <location>
        <begin position="12"/>
        <end position="30"/>
    </location>
</feature>
<evidence type="ECO:0000256" key="6">
    <source>
        <dbReference type="SAM" id="Phobius"/>
    </source>
</evidence>